<dbReference type="SUPFAM" id="SSF142433">
    <property type="entry name" value="CinA-like"/>
    <property type="match status" value="1"/>
</dbReference>
<evidence type="ECO:0000259" key="1">
    <source>
        <dbReference type="Pfam" id="PF02464"/>
    </source>
</evidence>
<dbReference type="Pfam" id="PF02464">
    <property type="entry name" value="CinA"/>
    <property type="match status" value="1"/>
</dbReference>
<dbReference type="NCBIfam" id="TIGR00199">
    <property type="entry name" value="PncC_domain"/>
    <property type="match status" value="1"/>
</dbReference>
<evidence type="ECO:0000313" key="3">
    <source>
        <dbReference type="Proteomes" id="UP001470288"/>
    </source>
</evidence>
<protein>
    <submittedName>
        <fullName evidence="2">Nicotinamide-nucleotide amidohydrolase family protein</fullName>
    </submittedName>
</protein>
<organism evidence="2 3">
    <name type="scientific">Hominiventricola aquisgranensis</name>
    <dbReference type="NCBI Taxonomy" id="3133164"/>
    <lineage>
        <taxon>Bacteria</taxon>
        <taxon>Bacillati</taxon>
        <taxon>Bacillota</taxon>
        <taxon>Clostridia</taxon>
        <taxon>Lachnospirales</taxon>
        <taxon>Lachnospiraceae</taxon>
        <taxon>Hominiventricola</taxon>
    </lineage>
</organism>
<gene>
    <name evidence="2" type="ORF">WMO62_13730</name>
</gene>
<sequence>MEQKQTDVVIKTLIEKQTTISTMESCTSGLIASMITDTEGASTIFPGGYVTYSNETKMLVGVDEQVLRQYGVYSRECAQAMAKTIQEKLHTDISIGVTGTTGNVDPNNADSVQGKMFFCIRIQNMPYTYEVNTEVTGRSRHEIKQFYADQIFEKLSDLIKNV</sequence>
<dbReference type="InterPro" id="IPR036653">
    <property type="entry name" value="CinA-like_C"/>
</dbReference>
<proteinExistence type="predicted"/>
<feature type="domain" description="CinA C-terminal" evidence="1">
    <location>
        <begin position="4"/>
        <end position="157"/>
    </location>
</feature>
<dbReference type="Proteomes" id="UP001470288">
    <property type="component" value="Unassembled WGS sequence"/>
</dbReference>
<dbReference type="InterPro" id="IPR008136">
    <property type="entry name" value="CinA_C"/>
</dbReference>
<accession>A0ABV1I5F8</accession>
<comment type="caution">
    <text evidence="2">The sequence shown here is derived from an EMBL/GenBank/DDBJ whole genome shotgun (WGS) entry which is preliminary data.</text>
</comment>
<dbReference type="EMBL" id="JBBMFC010000031">
    <property type="protein sequence ID" value="MEQ2579869.1"/>
    <property type="molecule type" value="Genomic_DNA"/>
</dbReference>
<evidence type="ECO:0000313" key="2">
    <source>
        <dbReference type="EMBL" id="MEQ2579869.1"/>
    </source>
</evidence>
<keyword evidence="3" id="KW-1185">Reference proteome</keyword>
<reference evidence="2 3" key="1">
    <citation type="submission" date="2024-03" db="EMBL/GenBank/DDBJ databases">
        <title>Human intestinal bacterial collection.</title>
        <authorList>
            <person name="Pauvert C."/>
            <person name="Hitch T.C.A."/>
            <person name="Clavel T."/>
        </authorList>
    </citation>
    <scope>NUCLEOTIDE SEQUENCE [LARGE SCALE GENOMIC DNA]</scope>
    <source>
        <strain evidence="2 3">CLA-AA-H78B</strain>
    </source>
</reference>
<dbReference type="RefSeq" id="WP_349145022.1">
    <property type="nucleotide sequence ID" value="NZ_JBBMFC010000031.1"/>
</dbReference>
<dbReference type="Gene3D" id="3.90.950.20">
    <property type="entry name" value="CinA-like"/>
    <property type="match status" value="1"/>
</dbReference>
<name>A0ABV1I5F8_9FIRM</name>